<dbReference type="PANTHER" id="PTHR10194:SF60">
    <property type="entry name" value="RAS GTPASE-ACTIVATING PROTEIN RASKOL"/>
    <property type="match status" value="1"/>
</dbReference>
<dbReference type="EMBL" id="PGCI01000299">
    <property type="protein sequence ID" value="PLW30427.1"/>
    <property type="molecule type" value="Genomic_DNA"/>
</dbReference>
<evidence type="ECO:0000313" key="4">
    <source>
        <dbReference type="EMBL" id="PLW30427.1"/>
    </source>
</evidence>
<feature type="compositionally biased region" description="Basic and acidic residues" evidence="2">
    <location>
        <begin position="394"/>
        <end position="403"/>
    </location>
</feature>
<dbReference type="SUPFAM" id="SSF48350">
    <property type="entry name" value="GTPase activation domain, GAP"/>
    <property type="match status" value="1"/>
</dbReference>
<protein>
    <recommendedName>
        <fullName evidence="3">Ras-GAP domain-containing protein</fullName>
    </recommendedName>
</protein>
<gene>
    <name evidence="4" type="ORF">PCASD_15597</name>
</gene>
<dbReference type="InterPro" id="IPR039360">
    <property type="entry name" value="Ras_GTPase"/>
</dbReference>
<evidence type="ECO:0000256" key="2">
    <source>
        <dbReference type="SAM" id="MobiDB-lite"/>
    </source>
</evidence>
<proteinExistence type="predicted"/>
<feature type="region of interest" description="Disordered" evidence="2">
    <location>
        <begin position="349"/>
        <end position="403"/>
    </location>
</feature>
<dbReference type="InterPro" id="IPR001936">
    <property type="entry name" value="RasGAP_dom"/>
</dbReference>
<dbReference type="PROSITE" id="PS50018">
    <property type="entry name" value="RAS_GTPASE_ACTIV_2"/>
    <property type="match status" value="1"/>
</dbReference>
<dbReference type="SMART" id="SM00323">
    <property type="entry name" value="RasGAP"/>
    <property type="match status" value="1"/>
</dbReference>
<feature type="region of interest" description="Disordered" evidence="2">
    <location>
        <begin position="274"/>
        <end position="323"/>
    </location>
</feature>
<feature type="domain" description="Ras-GAP" evidence="3">
    <location>
        <begin position="29"/>
        <end position="212"/>
    </location>
</feature>
<dbReference type="GO" id="GO:0005096">
    <property type="term" value="F:GTPase activator activity"/>
    <property type="evidence" value="ECO:0007669"/>
    <property type="project" value="UniProtKB-KW"/>
</dbReference>
<dbReference type="Gene3D" id="1.10.506.10">
    <property type="entry name" value="GTPase Activation - p120gap, domain 1"/>
    <property type="match status" value="1"/>
</dbReference>
<evidence type="ECO:0000256" key="1">
    <source>
        <dbReference type="ARBA" id="ARBA00022468"/>
    </source>
</evidence>
<organism evidence="4 5">
    <name type="scientific">Puccinia coronata f. sp. avenae</name>
    <dbReference type="NCBI Taxonomy" id="200324"/>
    <lineage>
        <taxon>Eukaryota</taxon>
        <taxon>Fungi</taxon>
        <taxon>Dikarya</taxon>
        <taxon>Basidiomycota</taxon>
        <taxon>Pucciniomycotina</taxon>
        <taxon>Pucciniomycetes</taxon>
        <taxon>Pucciniales</taxon>
        <taxon>Pucciniaceae</taxon>
        <taxon>Puccinia</taxon>
    </lineage>
</organism>
<dbReference type="PANTHER" id="PTHR10194">
    <property type="entry name" value="RAS GTPASE-ACTIVATING PROTEINS"/>
    <property type="match status" value="1"/>
</dbReference>
<accession>A0A2N5TY95</accession>
<reference evidence="4 5" key="1">
    <citation type="submission" date="2017-11" db="EMBL/GenBank/DDBJ databases">
        <title>De novo assembly and phasing of dikaryotic genomes from two isolates of Puccinia coronata f. sp. avenae, the causal agent of oat crown rust.</title>
        <authorList>
            <person name="Miller M.E."/>
            <person name="Zhang Y."/>
            <person name="Omidvar V."/>
            <person name="Sperschneider J."/>
            <person name="Schwessinger B."/>
            <person name="Raley C."/>
            <person name="Palmer J.M."/>
            <person name="Garnica D."/>
            <person name="Upadhyaya N."/>
            <person name="Rathjen J."/>
            <person name="Taylor J.M."/>
            <person name="Park R.F."/>
            <person name="Dodds P.N."/>
            <person name="Hirsch C.D."/>
            <person name="Kianian S.F."/>
            <person name="Figueroa M."/>
        </authorList>
    </citation>
    <scope>NUCLEOTIDE SEQUENCE [LARGE SCALE GENOMIC DNA]</scope>
    <source>
        <strain evidence="4">12SD80</strain>
    </source>
</reference>
<feature type="compositionally biased region" description="Low complexity" evidence="2">
    <location>
        <begin position="356"/>
        <end position="393"/>
    </location>
</feature>
<dbReference type="Proteomes" id="UP000235392">
    <property type="component" value="Unassembled WGS sequence"/>
</dbReference>
<comment type="caution">
    <text evidence="4">The sequence shown here is derived from an EMBL/GenBank/DDBJ whole genome shotgun (WGS) entry which is preliminary data.</text>
</comment>
<dbReference type="InterPro" id="IPR008936">
    <property type="entry name" value="Rho_GTPase_activation_prot"/>
</dbReference>
<name>A0A2N5TY95_9BASI</name>
<dbReference type="Pfam" id="PF00616">
    <property type="entry name" value="RasGAP"/>
    <property type="match status" value="1"/>
</dbReference>
<keyword evidence="1" id="KW-0343">GTPase activation</keyword>
<dbReference type="AlphaFoldDB" id="A0A2N5TY95"/>
<sequence>MNGQRKVDIIGELNLLINVFEQVILAEPEYAKISHLLIRIYKANNRLFLRFSQLAAIEISGDLSTASILFRANTLLTKMPEAYMRIVGRSFLESSVGPVIRRICMTKKDKTIKENGKELKKVTNEIWQSIYINRSRCPTPLRKIFAKIQGLVGDAYVDQDMRLTSISAFVFLRFFVRAILTARLFNVIQFQPDSKSQRTLTLIAKTLQGLGNLTLFGIKEPWMSMMNEFISTQLDLFRDYVSYIASESDSTKPEWMSKEYEGLIAITKRKSSAAASSSSSSKHHSSVLPPKTTTKLSKQPGVRSRRYTQTGKPMEKVFEPSRPSSTTEFLKVCGDLHAKSKRRYLKIIQSESKDPSSSANNVNKVSSSSAASNITTTTTTAATRTTTASSSSSAHDRDSSSTY</sequence>
<evidence type="ECO:0000259" key="3">
    <source>
        <dbReference type="PROSITE" id="PS50018"/>
    </source>
</evidence>
<evidence type="ECO:0000313" key="5">
    <source>
        <dbReference type="Proteomes" id="UP000235392"/>
    </source>
</evidence>